<evidence type="ECO:0000313" key="1">
    <source>
        <dbReference type="EMBL" id="OHV17742.1"/>
    </source>
</evidence>
<protein>
    <submittedName>
        <fullName evidence="1">Uncharacterized protein</fullName>
    </submittedName>
</protein>
<evidence type="ECO:0000313" key="2">
    <source>
        <dbReference type="Proteomes" id="UP000180215"/>
    </source>
</evidence>
<accession>A0A1S1PAV1</accession>
<comment type="caution">
    <text evidence="1">The sequence shown here is derived from an EMBL/GenBank/DDBJ whole genome shotgun (WGS) entry which is preliminary data.</text>
</comment>
<proteinExistence type="predicted"/>
<dbReference type="AlphaFoldDB" id="A0A1S1PAV1"/>
<reference evidence="1 2" key="1">
    <citation type="submission" date="2016-10" db="EMBL/GenBank/DDBJ databases">
        <title>Draft genome sequence of Methylobacterium extorquens CP3, a seed endophyte of Crotalaria pumila with plant growth-promoting and metal tolerance properties.</title>
        <authorList>
            <person name="Sanchez-Lopez A.S."/>
            <person name="Van Hamme J.D."/>
            <person name="Thijs S."/>
            <person name="Mcammond B.M."/>
            <person name="Stevens V."/>
            <person name="Gonzalez-Chavez M.D.C."/>
            <person name="Vangronsveld J."/>
        </authorList>
    </citation>
    <scope>NUCLEOTIDE SEQUENCE [LARGE SCALE GENOMIC DNA]</scope>
    <source>
        <strain evidence="1 2">CP3</strain>
    </source>
</reference>
<gene>
    <name evidence="1" type="ORF">BK022_03530</name>
</gene>
<dbReference type="EMBL" id="MNAO01000022">
    <property type="protein sequence ID" value="OHV17742.1"/>
    <property type="molecule type" value="Genomic_DNA"/>
</dbReference>
<organism evidence="1 2">
    <name type="scientific">Methylorubrum extorquens</name>
    <name type="common">Methylobacterium dichloromethanicum</name>
    <name type="synonym">Methylobacterium extorquens</name>
    <dbReference type="NCBI Taxonomy" id="408"/>
    <lineage>
        <taxon>Bacteria</taxon>
        <taxon>Pseudomonadati</taxon>
        <taxon>Pseudomonadota</taxon>
        <taxon>Alphaproteobacteria</taxon>
        <taxon>Hyphomicrobiales</taxon>
        <taxon>Methylobacteriaceae</taxon>
        <taxon>Methylorubrum</taxon>
    </lineage>
</organism>
<sequence>MAQALPRRHVRVRRSLTGAARRLLRHARYRRRGLIALALLVIPAFGLARSMWTHTLADAVPVRLTTPYIITWALAGGQTLRVEEPKDAEFVWFLRDGKSYLRRWFDGRGYGEVAVTNDFTRTAITLRP</sequence>
<dbReference type="Proteomes" id="UP000180215">
    <property type="component" value="Unassembled WGS sequence"/>
</dbReference>
<name>A0A1S1PAV1_METEX</name>